<dbReference type="AlphaFoldDB" id="A0A8J4SPS1"/>
<accession>A0A8J4SPS1</accession>
<organism evidence="1 2">
    <name type="scientific">Paragonimus heterotremus</name>
    <dbReference type="NCBI Taxonomy" id="100268"/>
    <lineage>
        <taxon>Eukaryota</taxon>
        <taxon>Metazoa</taxon>
        <taxon>Spiralia</taxon>
        <taxon>Lophotrochozoa</taxon>
        <taxon>Platyhelminthes</taxon>
        <taxon>Trematoda</taxon>
        <taxon>Digenea</taxon>
        <taxon>Plagiorchiida</taxon>
        <taxon>Troglotremata</taxon>
        <taxon>Troglotrematidae</taxon>
        <taxon>Paragonimus</taxon>
    </lineage>
</organism>
<dbReference type="Proteomes" id="UP000748531">
    <property type="component" value="Unassembled WGS sequence"/>
</dbReference>
<dbReference type="OrthoDB" id="6294481at2759"/>
<evidence type="ECO:0000313" key="2">
    <source>
        <dbReference type="Proteomes" id="UP000748531"/>
    </source>
</evidence>
<keyword evidence="2" id="KW-1185">Reference proteome</keyword>
<reference evidence="1" key="1">
    <citation type="submission" date="2019-05" db="EMBL/GenBank/DDBJ databases">
        <title>Annotation for the trematode Paragonimus heterotremus.</title>
        <authorList>
            <person name="Choi Y.-J."/>
        </authorList>
    </citation>
    <scope>NUCLEOTIDE SEQUENCE</scope>
    <source>
        <strain evidence="1">LC</strain>
    </source>
</reference>
<evidence type="ECO:0000313" key="1">
    <source>
        <dbReference type="EMBL" id="KAF5395576.1"/>
    </source>
</evidence>
<sequence length="45" mass="5413">MYPNYKSANQILFEDRPSVWTMKINERKYDLHCKPVVWGKSNVLI</sequence>
<proteinExistence type="predicted"/>
<protein>
    <submittedName>
        <fullName evidence="1">Uncharacterized protein</fullName>
    </submittedName>
</protein>
<name>A0A8J4SPS1_9TREM</name>
<comment type="caution">
    <text evidence="1">The sequence shown here is derived from an EMBL/GenBank/DDBJ whole genome shotgun (WGS) entry which is preliminary data.</text>
</comment>
<dbReference type="EMBL" id="LUCH01011520">
    <property type="protein sequence ID" value="KAF5395576.1"/>
    <property type="molecule type" value="Genomic_DNA"/>
</dbReference>
<gene>
    <name evidence="1" type="ORF">PHET_11885</name>
</gene>